<protein>
    <submittedName>
        <fullName evidence="2">Uncharacterized protein</fullName>
    </submittedName>
</protein>
<evidence type="ECO:0000256" key="1">
    <source>
        <dbReference type="SAM" id="MobiDB-lite"/>
    </source>
</evidence>
<accession>A0ABN0BAK9</accession>
<dbReference type="EMBL" id="DS990391">
    <property type="protein sequence ID" value="EFR45738.1"/>
    <property type="molecule type" value="Genomic_DNA"/>
</dbReference>
<evidence type="ECO:0000313" key="3">
    <source>
        <dbReference type="Proteomes" id="UP000005755"/>
    </source>
</evidence>
<dbReference type="Proteomes" id="UP000005755">
    <property type="component" value="Unassembled WGS sequence"/>
</dbReference>
<keyword evidence="3" id="KW-1185">Reference proteome</keyword>
<dbReference type="RefSeq" id="WP_002955561.1">
    <property type="nucleotide sequence ID" value="NC_020555.1"/>
</dbReference>
<organism evidence="2 3">
    <name type="scientific">Helicobacter cinaedi CCUG 18818 = ATCC BAA-847</name>
    <dbReference type="NCBI Taxonomy" id="537971"/>
    <lineage>
        <taxon>Bacteria</taxon>
        <taxon>Pseudomonadati</taxon>
        <taxon>Campylobacterota</taxon>
        <taxon>Epsilonproteobacteria</taxon>
        <taxon>Campylobacterales</taxon>
        <taxon>Helicobacteraceae</taxon>
        <taxon>Helicobacter</taxon>
    </lineage>
</organism>
<evidence type="ECO:0000313" key="2">
    <source>
        <dbReference type="EMBL" id="EFR45738.1"/>
    </source>
</evidence>
<reference evidence="3" key="1">
    <citation type="journal article" date="2014" name="Genome Announc.">
        <title>Draft genome sequences of six enterohepatic helicobacter species isolated from humans and one from rhesus macaques.</title>
        <authorList>
            <person name="Shen Z."/>
            <person name="Sheh A."/>
            <person name="Young S.K."/>
            <person name="Abouelliel A."/>
            <person name="Ward D.V."/>
            <person name="Earl A.M."/>
            <person name="Fox J.G."/>
        </authorList>
    </citation>
    <scope>NUCLEOTIDE SEQUENCE [LARGE SCALE GENOMIC DNA]</scope>
    <source>
        <strain evidence="3">CCUG 18818</strain>
    </source>
</reference>
<gene>
    <name evidence="2" type="ORF">HCCG_00284</name>
</gene>
<dbReference type="GeneID" id="77383549"/>
<sequence length="41" mass="4808">MSVRKVGQINQMVQNDGNREVLRSPQRFSYQEKLGNSKQEQ</sequence>
<feature type="compositionally biased region" description="Polar residues" evidence="1">
    <location>
        <begin position="26"/>
        <end position="41"/>
    </location>
</feature>
<proteinExistence type="predicted"/>
<feature type="region of interest" description="Disordered" evidence="1">
    <location>
        <begin position="1"/>
        <end position="41"/>
    </location>
</feature>
<name>A0ABN0BAK9_9HELI</name>